<comment type="subcellular location">
    <subcellularLocation>
        <location evidence="1 9">Cell inner membrane</location>
        <topology evidence="1 9">Multi-pass membrane protein</topology>
    </subcellularLocation>
</comment>
<evidence type="ECO:0000256" key="9">
    <source>
        <dbReference type="RuleBase" id="RU369079"/>
    </source>
</evidence>
<feature type="transmembrane region" description="Helical" evidence="9">
    <location>
        <begin position="12"/>
        <end position="30"/>
    </location>
</feature>
<keyword evidence="2 9" id="KW-0813">Transport</keyword>
<sequence>MHALARAITQTNLWVGKIAAWLIVPMFLSLLADVVMRYVVGSATIWTSELAQLIFGLYSVIAGGYLLAERGHVSVDILYGKLSRKRKALLDLATSFLFLFFLIVLIWQSGDMAWESIARWETSQSLWKPYIWPIKAAIPVAGVLLLLQGLVRMASDVRTLRGLNNDPAVWGQQAAEPGGE</sequence>
<dbReference type="Proteomes" id="UP001501627">
    <property type="component" value="Unassembled WGS sequence"/>
</dbReference>
<comment type="function">
    <text evidence="9">Part of the tripartite ATP-independent periplasmic (TRAP) transport system.</text>
</comment>
<evidence type="ECO:0000256" key="4">
    <source>
        <dbReference type="ARBA" id="ARBA00022519"/>
    </source>
</evidence>
<dbReference type="PANTHER" id="PTHR35011:SF4">
    <property type="entry name" value="SLL1102 PROTEIN"/>
    <property type="match status" value="1"/>
</dbReference>
<evidence type="ECO:0000256" key="5">
    <source>
        <dbReference type="ARBA" id="ARBA00022692"/>
    </source>
</evidence>
<dbReference type="Pfam" id="PF04290">
    <property type="entry name" value="DctQ"/>
    <property type="match status" value="1"/>
</dbReference>
<protein>
    <recommendedName>
        <fullName evidence="9">TRAP transporter small permease protein</fullName>
    </recommendedName>
</protein>
<dbReference type="InterPro" id="IPR007387">
    <property type="entry name" value="TRAP_DctQ"/>
</dbReference>
<evidence type="ECO:0000256" key="2">
    <source>
        <dbReference type="ARBA" id="ARBA00022448"/>
    </source>
</evidence>
<keyword evidence="3" id="KW-1003">Cell membrane</keyword>
<evidence type="ECO:0000256" key="3">
    <source>
        <dbReference type="ARBA" id="ARBA00022475"/>
    </source>
</evidence>
<dbReference type="InterPro" id="IPR055348">
    <property type="entry name" value="DctQ"/>
</dbReference>
<accession>A0ABP7QZE5</accession>
<name>A0ABP7QZE5_9BURK</name>
<keyword evidence="7 9" id="KW-0472">Membrane</keyword>
<evidence type="ECO:0000313" key="12">
    <source>
        <dbReference type="Proteomes" id="UP001501627"/>
    </source>
</evidence>
<keyword evidence="12" id="KW-1185">Reference proteome</keyword>
<organism evidence="11 12">
    <name type="scientific">Comamonas faecalis</name>
    <dbReference type="NCBI Taxonomy" id="1387849"/>
    <lineage>
        <taxon>Bacteria</taxon>
        <taxon>Pseudomonadati</taxon>
        <taxon>Pseudomonadota</taxon>
        <taxon>Betaproteobacteria</taxon>
        <taxon>Burkholderiales</taxon>
        <taxon>Comamonadaceae</taxon>
        <taxon>Comamonas</taxon>
    </lineage>
</organism>
<reference evidence="12" key="1">
    <citation type="journal article" date="2019" name="Int. J. Syst. Evol. Microbiol.">
        <title>The Global Catalogue of Microorganisms (GCM) 10K type strain sequencing project: providing services to taxonomists for standard genome sequencing and annotation.</title>
        <authorList>
            <consortium name="The Broad Institute Genomics Platform"/>
            <consortium name="The Broad Institute Genome Sequencing Center for Infectious Disease"/>
            <person name="Wu L."/>
            <person name="Ma J."/>
        </authorList>
    </citation>
    <scope>NUCLEOTIDE SEQUENCE [LARGE SCALE GENOMIC DNA]</scope>
    <source>
        <strain evidence="12">JCM 17561</strain>
    </source>
</reference>
<keyword evidence="4 9" id="KW-0997">Cell inner membrane</keyword>
<feature type="domain" description="Tripartite ATP-independent periplasmic transporters DctQ component" evidence="10">
    <location>
        <begin position="26"/>
        <end position="158"/>
    </location>
</feature>
<comment type="caution">
    <text evidence="11">The sequence shown here is derived from an EMBL/GenBank/DDBJ whole genome shotgun (WGS) entry which is preliminary data.</text>
</comment>
<evidence type="ECO:0000313" key="11">
    <source>
        <dbReference type="EMBL" id="GAA3989450.1"/>
    </source>
</evidence>
<evidence type="ECO:0000256" key="7">
    <source>
        <dbReference type="ARBA" id="ARBA00023136"/>
    </source>
</evidence>
<dbReference type="PANTHER" id="PTHR35011">
    <property type="entry name" value="2,3-DIKETO-L-GULONATE TRAP TRANSPORTER SMALL PERMEASE PROTEIN YIAM"/>
    <property type="match status" value="1"/>
</dbReference>
<dbReference type="EMBL" id="BAABBP010000007">
    <property type="protein sequence ID" value="GAA3989450.1"/>
    <property type="molecule type" value="Genomic_DNA"/>
</dbReference>
<keyword evidence="5 9" id="KW-0812">Transmembrane</keyword>
<evidence type="ECO:0000256" key="8">
    <source>
        <dbReference type="ARBA" id="ARBA00038436"/>
    </source>
</evidence>
<feature type="transmembrane region" description="Helical" evidence="9">
    <location>
        <begin position="50"/>
        <end position="68"/>
    </location>
</feature>
<proteinExistence type="inferred from homology"/>
<feature type="transmembrane region" description="Helical" evidence="9">
    <location>
        <begin position="130"/>
        <end position="151"/>
    </location>
</feature>
<evidence type="ECO:0000259" key="10">
    <source>
        <dbReference type="Pfam" id="PF04290"/>
    </source>
</evidence>
<dbReference type="RefSeq" id="WP_103046118.1">
    <property type="nucleotide sequence ID" value="NZ_BAABBP010000007.1"/>
</dbReference>
<evidence type="ECO:0000256" key="6">
    <source>
        <dbReference type="ARBA" id="ARBA00022989"/>
    </source>
</evidence>
<comment type="similarity">
    <text evidence="8 9">Belongs to the TRAP transporter small permease family.</text>
</comment>
<feature type="transmembrane region" description="Helical" evidence="9">
    <location>
        <begin position="89"/>
        <end position="110"/>
    </location>
</feature>
<evidence type="ECO:0000256" key="1">
    <source>
        <dbReference type="ARBA" id="ARBA00004429"/>
    </source>
</evidence>
<gene>
    <name evidence="11" type="ORF">GCM10022279_10700</name>
</gene>
<keyword evidence="6 9" id="KW-1133">Transmembrane helix</keyword>
<comment type="subunit">
    <text evidence="9">The complex comprises the extracytoplasmic solute receptor protein and the two transmembrane proteins.</text>
</comment>